<proteinExistence type="predicted"/>
<evidence type="ECO:0000313" key="1">
    <source>
        <dbReference type="EMBL" id="MDC7683726.1"/>
    </source>
</evidence>
<reference evidence="1 2" key="1">
    <citation type="submission" date="2023-01" db="EMBL/GenBank/DDBJ databases">
        <title>Novel species of the genus Asticcacaulis isolated from rivers.</title>
        <authorList>
            <person name="Lu H."/>
        </authorList>
    </citation>
    <scope>NUCLEOTIDE SEQUENCE [LARGE SCALE GENOMIC DNA]</scope>
    <source>
        <strain evidence="1 2">BYS171W</strain>
    </source>
</reference>
<dbReference type="Proteomes" id="UP001214854">
    <property type="component" value="Unassembled WGS sequence"/>
</dbReference>
<gene>
    <name evidence="1" type="ORF">PQU92_10595</name>
</gene>
<keyword evidence="2" id="KW-1185">Reference proteome</keyword>
<protein>
    <submittedName>
        <fullName evidence="1">Uncharacterized protein</fullName>
    </submittedName>
</protein>
<dbReference type="EMBL" id="JAQQKX010000008">
    <property type="protein sequence ID" value="MDC7683726.1"/>
    <property type="molecule type" value="Genomic_DNA"/>
</dbReference>
<comment type="caution">
    <text evidence="1">The sequence shown here is derived from an EMBL/GenBank/DDBJ whole genome shotgun (WGS) entry which is preliminary data.</text>
</comment>
<dbReference type="RefSeq" id="WP_272748381.1">
    <property type="nucleotide sequence ID" value="NZ_JAQQKX010000008.1"/>
</dbReference>
<organism evidence="1 2">
    <name type="scientific">Asticcacaulis aquaticus</name>
    <dbReference type="NCBI Taxonomy" id="2984212"/>
    <lineage>
        <taxon>Bacteria</taxon>
        <taxon>Pseudomonadati</taxon>
        <taxon>Pseudomonadota</taxon>
        <taxon>Alphaproteobacteria</taxon>
        <taxon>Caulobacterales</taxon>
        <taxon>Caulobacteraceae</taxon>
        <taxon>Asticcacaulis</taxon>
    </lineage>
</organism>
<evidence type="ECO:0000313" key="2">
    <source>
        <dbReference type="Proteomes" id="UP001214854"/>
    </source>
</evidence>
<accession>A0ABT5HUI5</accession>
<name>A0ABT5HUI5_9CAUL</name>
<sequence length="75" mass="7732">MPITSVVKERLNAWNEASMAFVPVLRGEPGDSAGGAMVVSATGKGAQCRSSLTRGGRGDFALVQSGTHRVIDGQS</sequence>